<protein>
    <recommendedName>
        <fullName evidence="9">Small ribosomal subunit protein mS40</fullName>
    </recommendedName>
    <alternativeName>
        <fullName evidence="8">28S ribosomal protein S18-2, mitochondrial</fullName>
    </alternativeName>
    <alternativeName>
        <fullName evidence="10">28S ribosomal protein S18b, mitochondrial</fullName>
    </alternativeName>
</protein>
<dbReference type="GO" id="GO:1990904">
    <property type="term" value="C:ribonucleoprotein complex"/>
    <property type="evidence" value="ECO:0007669"/>
    <property type="project" value="UniProtKB-KW"/>
</dbReference>
<evidence type="ECO:0000256" key="1">
    <source>
        <dbReference type="ARBA" id="ARBA00004173"/>
    </source>
</evidence>
<evidence type="ECO:0000256" key="5">
    <source>
        <dbReference type="ARBA" id="ARBA00022980"/>
    </source>
</evidence>
<dbReference type="HOGENOM" id="CLU_089746_1_0_1"/>
<dbReference type="EMBL" id="DS235226">
    <property type="protein sequence ID" value="EEB13635.1"/>
    <property type="molecule type" value="Genomic_DNA"/>
</dbReference>
<dbReference type="OMA" id="VEQARDC"/>
<dbReference type="EMBL" id="AAZO01002894">
    <property type="status" value="NOT_ANNOTATED_CDS"/>
    <property type="molecule type" value="Genomic_DNA"/>
</dbReference>
<dbReference type="InterPro" id="IPR040054">
    <property type="entry name" value="MRPS18B"/>
</dbReference>
<dbReference type="PANTHER" id="PTHR13329:SF2">
    <property type="entry name" value="SMALL RIBOSOMAL SUBUNIT PROTEIN MS40"/>
    <property type="match status" value="1"/>
</dbReference>
<dbReference type="GO" id="GO:0003735">
    <property type="term" value="F:structural constituent of ribosome"/>
    <property type="evidence" value="ECO:0007669"/>
    <property type="project" value="InterPro"/>
</dbReference>
<keyword evidence="6" id="KW-0496">Mitochondrion</keyword>
<evidence type="ECO:0000256" key="8">
    <source>
        <dbReference type="ARBA" id="ARBA00032055"/>
    </source>
</evidence>
<dbReference type="GeneID" id="8238820"/>
<dbReference type="PANTHER" id="PTHR13329">
    <property type="entry name" value="MITOCHONDRIAL RIBOSOMAL PROTEIN S18B"/>
    <property type="match status" value="1"/>
</dbReference>
<dbReference type="eggNOG" id="KOG4021">
    <property type="taxonomic scope" value="Eukaryota"/>
</dbReference>
<dbReference type="EnsemblMetazoa" id="PHUM249690-RA">
    <property type="protein sequence ID" value="PHUM249690-PA"/>
    <property type="gene ID" value="PHUM249690"/>
</dbReference>
<evidence type="ECO:0000256" key="6">
    <source>
        <dbReference type="ARBA" id="ARBA00023128"/>
    </source>
</evidence>
<dbReference type="AlphaFoldDB" id="E0VJS9"/>
<keyword evidence="5 11" id="KW-0689">Ribosomal protein</keyword>
<dbReference type="GO" id="GO:0032543">
    <property type="term" value="P:mitochondrial translation"/>
    <property type="evidence" value="ECO:0007669"/>
    <property type="project" value="InterPro"/>
</dbReference>
<name>E0VJS9_PEDHC</name>
<keyword evidence="3" id="KW-0597">Phosphoprotein</keyword>
<evidence type="ECO:0000313" key="13">
    <source>
        <dbReference type="Proteomes" id="UP000009046"/>
    </source>
</evidence>
<reference evidence="11" key="1">
    <citation type="submission" date="2007-04" db="EMBL/GenBank/DDBJ databases">
        <title>Annotation of Pediculus humanus corporis strain USDA.</title>
        <authorList>
            <person name="Kirkness E."/>
            <person name="Hannick L."/>
            <person name="Hass B."/>
            <person name="Bruggner R."/>
            <person name="Lawson D."/>
            <person name="Bidwell S."/>
            <person name="Joardar V."/>
            <person name="Caler E."/>
            <person name="Walenz B."/>
            <person name="Inman J."/>
            <person name="Schobel S."/>
            <person name="Galinsky K."/>
            <person name="Amedeo P."/>
            <person name="Strausberg R."/>
        </authorList>
    </citation>
    <scope>NUCLEOTIDE SEQUENCE</scope>
    <source>
        <strain evidence="11">USDA</strain>
    </source>
</reference>
<evidence type="ECO:0000313" key="12">
    <source>
        <dbReference type="EnsemblMetazoa" id="PHUM249690-PA"/>
    </source>
</evidence>
<dbReference type="FunCoup" id="E0VJS9">
    <property type="interactions" value="548"/>
</dbReference>
<evidence type="ECO:0000256" key="7">
    <source>
        <dbReference type="ARBA" id="ARBA00023274"/>
    </source>
</evidence>
<organism>
    <name type="scientific">Pediculus humanus subsp. corporis</name>
    <name type="common">Body louse</name>
    <dbReference type="NCBI Taxonomy" id="121224"/>
    <lineage>
        <taxon>Eukaryota</taxon>
        <taxon>Metazoa</taxon>
        <taxon>Ecdysozoa</taxon>
        <taxon>Arthropoda</taxon>
        <taxon>Hexapoda</taxon>
        <taxon>Insecta</taxon>
        <taxon>Pterygota</taxon>
        <taxon>Neoptera</taxon>
        <taxon>Paraneoptera</taxon>
        <taxon>Psocodea</taxon>
        <taxon>Troctomorpha</taxon>
        <taxon>Phthiraptera</taxon>
        <taxon>Anoplura</taxon>
        <taxon>Pediculidae</taxon>
        <taxon>Pediculus</taxon>
    </lineage>
</organism>
<dbReference type="RefSeq" id="XP_002426373.1">
    <property type="nucleotide sequence ID" value="XM_002426328.1"/>
</dbReference>
<keyword evidence="7" id="KW-0687">Ribonucleoprotein</keyword>
<evidence type="ECO:0000256" key="9">
    <source>
        <dbReference type="ARBA" id="ARBA00035130"/>
    </source>
</evidence>
<proteinExistence type="inferred from homology"/>
<dbReference type="Gene3D" id="4.10.640.10">
    <property type="entry name" value="Ribosomal protein S18"/>
    <property type="match status" value="1"/>
</dbReference>
<dbReference type="KEGG" id="phu:Phum_PHUM249690"/>
<dbReference type="InterPro" id="IPR036870">
    <property type="entry name" value="Ribosomal_bS18_sf"/>
</dbReference>
<accession>E0VJS9</accession>
<evidence type="ECO:0000256" key="3">
    <source>
        <dbReference type="ARBA" id="ARBA00022553"/>
    </source>
</evidence>
<reference evidence="12" key="3">
    <citation type="submission" date="2020-05" db="UniProtKB">
        <authorList>
            <consortium name="EnsemblMetazoa"/>
        </authorList>
    </citation>
    <scope>IDENTIFICATION</scope>
    <source>
        <strain evidence="12">USDA</strain>
    </source>
</reference>
<evidence type="ECO:0000256" key="10">
    <source>
        <dbReference type="ARBA" id="ARBA00035515"/>
    </source>
</evidence>
<dbReference type="GO" id="GO:0005840">
    <property type="term" value="C:ribosome"/>
    <property type="evidence" value="ECO:0007669"/>
    <property type="project" value="UniProtKB-KW"/>
</dbReference>
<sequence>MSITRIVGNNFLNVFRRTITTSGFCRTEDKESETEEKKLNPKDRSKVISVETSIAYLKSDAYGEDFVWKHYRRNFKGHLPPRTRKTCIRKNVISTGSPCPICRDEYLVVDYQNIELLKHFISPDNGTIFESKKTGVCQVQHYKIKLAILKAQNYGLLSYEVPFRKYDYDYYQDTISESANN</sequence>
<dbReference type="OrthoDB" id="21463at2759"/>
<keyword evidence="4" id="KW-0809">Transit peptide</keyword>
<dbReference type="InParanoid" id="E0VJS9"/>
<dbReference type="Proteomes" id="UP000009046">
    <property type="component" value="Unassembled WGS sequence"/>
</dbReference>
<dbReference type="GO" id="GO:0005739">
    <property type="term" value="C:mitochondrion"/>
    <property type="evidence" value="ECO:0007669"/>
    <property type="project" value="UniProtKB-SubCell"/>
</dbReference>
<evidence type="ECO:0000256" key="2">
    <source>
        <dbReference type="ARBA" id="ARBA00006136"/>
    </source>
</evidence>
<dbReference type="InterPro" id="IPR001648">
    <property type="entry name" value="Ribosomal_bS18"/>
</dbReference>
<comment type="subcellular location">
    <subcellularLocation>
        <location evidence="1">Mitochondrion</location>
    </subcellularLocation>
</comment>
<keyword evidence="13" id="KW-1185">Reference proteome</keyword>
<reference evidence="11" key="2">
    <citation type="submission" date="2007-04" db="EMBL/GenBank/DDBJ databases">
        <title>The genome of the human body louse.</title>
        <authorList>
            <consortium name="The Human Body Louse Genome Consortium"/>
            <person name="Kirkness E."/>
            <person name="Walenz B."/>
            <person name="Hass B."/>
            <person name="Bruggner R."/>
            <person name="Strausberg R."/>
        </authorList>
    </citation>
    <scope>NUCLEOTIDE SEQUENCE</scope>
    <source>
        <strain evidence="11">USDA</strain>
    </source>
</reference>
<dbReference type="Pfam" id="PF01084">
    <property type="entry name" value="Ribosomal_S18"/>
    <property type="match status" value="1"/>
</dbReference>
<evidence type="ECO:0000256" key="4">
    <source>
        <dbReference type="ARBA" id="ARBA00022946"/>
    </source>
</evidence>
<dbReference type="SUPFAM" id="SSF46911">
    <property type="entry name" value="Ribosomal protein S18"/>
    <property type="match status" value="1"/>
</dbReference>
<comment type="similarity">
    <text evidence="2">Belongs to the bacterial ribosomal protein bS18 family. Mitochondrion-specific ribosomal protein mS40 subfamily.</text>
</comment>
<evidence type="ECO:0000313" key="11">
    <source>
        <dbReference type="EMBL" id="EEB13635.1"/>
    </source>
</evidence>
<dbReference type="CTD" id="8238820"/>
<dbReference type="STRING" id="121224.E0VJS9"/>
<dbReference type="VEuPathDB" id="VectorBase:PHUM249690"/>
<gene>
    <name evidence="12" type="primary">8238820</name>
    <name evidence="11" type="ORF">Phum_PHUM249690</name>
</gene>